<reference evidence="3" key="1">
    <citation type="submission" date="2025-08" db="UniProtKB">
        <authorList>
            <consortium name="RefSeq"/>
        </authorList>
    </citation>
    <scope>IDENTIFICATION</scope>
    <source>
        <tissue evidence="3">Muscle</tissue>
    </source>
</reference>
<feature type="transmembrane region" description="Helical" evidence="1">
    <location>
        <begin position="156"/>
        <end position="178"/>
    </location>
</feature>
<gene>
    <name evidence="3" type="primary">LOC106470240</name>
</gene>
<evidence type="ECO:0000313" key="2">
    <source>
        <dbReference type="Proteomes" id="UP000694941"/>
    </source>
</evidence>
<keyword evidence="1" id="KW-0812">Transmembrane</keyword>
<sequence>MPKAVGLKHQDSMTSHCYYGFHEESVQESGFLQGHCVTSSTHSTCTKQSGRLPLWTWKFIARCLGVPVIPNERPVLGTIIHILTFASALTYAVAHTWYVAYDIASVHTKQNAQNGTVSIILVFCWCSFGFYSKTLSGRLFHHPRFTKDIRMHARTFFKINAAFLVFLLGAVFTVISNINGLESFYDRHCEMIDLSKLVCKVEYVARVIFSAFSLLWITLVAIVLISVCRTHTIGIRRFIRDLEYDAVLYAKYNSHVHQFQPVTKEDICQETIWLEEQVHESGDLSDSADSFVLIHTSLGGVRRHSRSFAPLVKENTHTSSHDKVEVSPNQNIPVISQDEGDANLPELEGGISIIARPILEEVQREEILKDNENESSSADARPNNVKKLVLTPNTDDNLNTNAALSIAEILHNYWKISCRLRLSSSALQRWVTSYIALVIAWCSVYLVYWVNNSATVYDVIQFIVPLILLPLLCSTLAEVNSEGQRLAKSICPTEHRLQLIKFLNQNPLQMTVYGYALNHGTIMTVFFAILVAFTSRLVVSEINT</sequence>
<feature type="transmembrane region" description="Helical" evidence="1">
    <location>
        <begin position="462"/>
        <end position="479"/>
    </location>
</feature>
<feature type="transmembrane region" description="Helical" evidence="1">
    <location>
        <begin position="203"/>
        <end position="227"/>
    </location>
</feature>
<proteinExistence type="predicted"/>
<accession>A0ABM1BPM4</accession>
<feature type="transmembrane region" description="Helical" evidence="1">
    <location>
        <begin position="117"/>
        <end position="135"/>
    </location>
</feature>
<feature type="transmembrane region" description="Helical" evidence="1">
    <location>
        <begin position="512"/>
        <end position="533"/>
    </location>
</feature>
<keyword evidence="2" id="KW-1185">Reference proteome</keyword>
<evidence type="ECO:0000313" key="3">
    <source>
        <dbReference type="RefSeq" id="XP_013786237.1"/>
    </source>
</evidence>
<keyword evidence="1" id="KW-1133">Transmembrane helix</keyword>
<organism evidence="2 3">
    <name type="scientific">Limulus polyphemus</name>
    <name type="common">Atlantic horseshoe crab</name>
    <dbReference type="NCBI Taxonomy" id="6850"/>
    <lineage>
        <taxon>Eukaryota</taxon>
        <taxon>Metazoa</taxon>
        <taxon>Ecdysozoa</taxon>
        <taxon>Arthropoda</taxon>
        <taxon>Chelicerata</taxon>
        <taxon>Merostomata</taxon>
        <taxon>Xiphosura</taxon>
        <taxon>Limulidae</taxon>
        <taxon>Limulus</taxon>
    </lineage>
</organism>
<dbReference type="PANTHER" id="PTHR35555:SF3">
    <property type="entry name" value="ENDONUCLEASE-REVERSE TRANSCRIPTASE"/>
    <property type="match status" value="1"/>
</dbReference>
<keyword evidence="1" id="KW-0472">Membrane</keyword>
<dbReference type="PANTHER" id="PTHR35555">
    <property type="entry name" value="ENDONUCLEASE-REVERSE TRANSCRIPTASE"/>
    <property type="match status" value="1"/>
</dbReference>
<dbReference type="GeneID" id="106470240"/>
<dbReference type="RefSeq" id="XP_013786237.1">
    <property type="nucleotide sequence ID" value="XM_013930783.2"/>
</dbReference>
<protein>
    <submittedName>
        <fullName evidence="3">Uncharacterized protein LOC106470240</fullName>
    </submittedName>
</protein>
<dbReference type="Proteomes" id="UP000694941">
    <property type="component" value="Unplaced"/>
</dbReference>
<feature type="transmembrane region" description="Helical" evidence="1">
    <location>
        <begin position="431"/>
        <end position="450"/>
    </location>
</feature>
<feature type="transmembrane region" description="Helical" evidence="1">
    <location>
        <begin position="75"/>
        <end position="97"/>
    </location>
</feature>
<name>A0ABM1BPM4_LIMPO</name>
<evidence type="ECO:0000256" key="1">
    <source>
        <dbReference type="SAM" id="Phobius"/>
    </source>
</evidence>